<comment type="caution">
    <text evidence="1">The sequence shown here is derived from an EMBL/GenBank/DDBJ whole genome shotgun (WGS) entry which is preliminary data.</text>
</comment>
<sequence length="203" mass="23364">MSVEILDNIIINGGSFQEILQNIWGLFSGRVKCRAVRTDGECSVETHEVGEWERVMQFRAKKKVVESTKSEQAWKQWLQKMRGHTVTLVIYESTWEAAIQQPPPEYIANLLRPVDSQLEQHVAGVNRTANLALDVVDATIADYQELRRRWGLLGQYIDENERRLEVRKSVIVGFLRDIAPPTRDEVIDPLLQIENVEDTEHAE</sequence>
<evidence type="ECO:0000313" key="2">
    <source>
        <dbReference type="Proteomes" id="UP000486351"/>
    </source>
</evidence>
<name>A0A6G0SEU6_9STRA</name>
<gene>
    <name evidence="1" type="ORF">PF008_g3321</name>
</gene>
<evidence type="ECO:0000313" key="1">
    <source>
        <dbReference type="EMBL" id="KAE9357102.1"/>
    </source>
</evidence>
<dbReference type="EMBL" id="QXFY01000100">
    <property type="protein sequence ID" value="KAE9357102.1"/>
    <property type="molecule type" value="Genomic_DNA"/>
</dbReference>
<reference evidence="1 2" key="1">
    <citation type="submission" date="2018-09" db="EMBL/GenBank/DDBJ databases">
        <title>Genomic investigation of the strawberry pathogen Phytophthora fragariae indicates pathogenicity is determined by transcriptional variation in three key races.</title>
        <authorList>
            <person name="Adams T.M."/>
            <person name="Armitage A.D."/>
            <person name="Sobczyk M.K."/>
            <person name="Bates H.J."/>
            <person name="Dunwell J.M."/>
            <person name="Nellist C.F."/>
            <person name="Harrison R.J."/>
        </authorList>
    </citation>
    <scope>NUCLEOTIDE SEQUENCE [LARGE SCALE GENOMIC DNA]</scope>
    <source>
        <strain evidence="1 2">NOV-77</strain>
    </source>
</reference>
<protein>
    <submittedName>
        <fullName evidence="1">Uncharacterized protein</fullName>
    </submittedName>
</protein>
<accession>A0A6G0SEU6</accession>
<dbReference type="AlphaFoldDB" id="A0A6G0SEU6"/>
<proteinExistence type="predicted"/>
<dbReference type="Proteomes" id="UP000486351">
    <property type="component" value="Unassembled WGS sequence"/>
</dbReference>
<organism evidence="1 2">
    <name type="scientific">Phytophthora fragariae</name>
    <dbReference type="NCBI Taxonomy" id="53985"/>
    <lineage>
        <taxon>Eukaryota</taxon>
        <taxon>Sar</taxon>
        <taxon>Stramenopiles</taxon>
        <taxon>Oomycota</taxon>
        <taxon>Peronosporomycetes</taxon>
        <taxon>Peronosporales</taxon>
        <taxon>Peronosporaceae</taxon>
        <taxon>Phytophthora</taxon>
    </lineage>
</organism>